<keyword evidence="2" id="KW-0812">Transmembrane</keyword>
<evidence type="ECO:0000256" key="6">
    <source>
        <dbReference type="ARBA" id="ARBA00023157"/>
    </source>
</evidence>
<evidence type="ECO:0000256" key="5">
    <source>
        <dbReference type="ARBA" id="ARBA00023136"/>
    </source>
</evidence>
<evidence type="ECO:0000256" key="2">
    <source>
        <dbReference type="ARBA" id="ARBA00022692"/>
    </source>
</evidence>
<evidence type="ECO:0000259" key="11">
    <source>
        <dbReference type="PROSITE" id="PS50986"/>
    </source>
</evidence>
<dbReference type="GO" id="GO:0016020">
    <property type="term" value="C:membrane"/>
    <property type="evidence" value="ECO:0007669"/>
    <property type="project" value="UniProtKB-SubCell"/>
</dbReference>
<keyword evidence="3 10" id="KW-0732">Signal</keyword>
<feature type="disulfide bond" evidence="8">
    <location>
        <begin position="245"/>
        <end position="260"/>
    </location>
</feature>
<reference evidence="12 13" key="1">
    <citation type="journal article" date="2017" name="PLoS Biol.">
        <title>The sea cucumber genome provides insights into morphological evolution and visceral regeneration.</title>
        <authorList>
            <person name="Zhang X."/>
            <person name="Sun L."/>
            <person name="Yuan J."/>
            <person name="Sun Y."/>
            <person name="Gao Y."/>
            <person name="Zhang L."/>
            <person name="Li S."/>
            <person name="Dai H."/>
            <person name="Hamel J.F."/>
            <person name="Liu C."/>
            <person name="Yu Y."/>
            <person name="Liu S."/>
            <person name="Lin W."/>
            <person name="Guo K."/>
            <person name="Jin S."/>
            <person name="Xu P."/>
            <person name="Storey K.B."/>
            <person name="Huan P."/>
            <person name="Zhang T."/>
            <person name="Zhou Y."/>
            <person name="Zhang J."/>
            <person name="Lin C."/>
            <person name="Li X."/>
            <person name="Xing L."/>
            <person name="Huo D."/>
            <person name="Sun M."/>
            <person name="Wang L."/>
            <person name="Mercier A."/>
            <person name="Li F."/>
            <person name="Yang H."/>
            <person name="Xiang J."/>
        </authorList>
    </citation>
    <scope>NUCLEOTIDE SEQUENCE [LARGE SCALE GENOMIC DNA]</scope>
    <source>
        <strain evidence="12">Shaxun</strain>
        <tissue evidence="12">Muscle</tissue>
    </source>
</reference>
<protein>
    <recommendedName>
        <fullName evidence="11">MANSC domain-containing protein</fullName>
    </recommendedName>
</protein>
<feature type="domain" description="MANSC" evidence="11">
    <location>
        <begin position="59"/>
        <end position="141"/>
    </location>
</feature>
<feature type="region of interest" description="Disordered" evidence="9">
    <location>
        <begin position="182"/>
        <end position="202"/>
    </location>
</feature>
<dbReference type="SMART" id="SM00192">
    <property type="entry name" value="LDLa"/>
    <property type="match status" value="1"/>
</dbReference>
<accession>A0A2G8L6Q0</accession>
<organism evidence="12 13">
    <name type="scientific">Stichopus japonicus</name>
    <name type="common">Sea cucumber</name>
    <dbReference type="NCBI Taxonomy" id="307972"/>
    <lineage>
        <taxon>Eukaryota</taxon>
        <taxon>Metazoa</taxon>
        <taxon>Echinodermata</taxon>
        <taxon>Eleutherozoa</taxon>
        <taxon>Echinozoa</taxon>
        <taxon>Holothuroidea</taxon>
        <taxon>Aspidochirotacea</taxon>
        <taxon>Aspidochirotida</taxon>
        <taxon>Stichopodidae</taxon>
        <taxon>Apostichopus</taxon>
    </lineage>
</organism>
<dbReference type="SUPFAM" id="SSF57424">
    <property type="entry name" value="LDL receptor-like module"/>
    <property type="match status" value="1"/>
</dbReference>
<dbReference type="InterPro" id="IPR013980">
    <property type="entry name" value="MANSC_dom"/>
</dbReference>
<keyword evidence="5" id="KW-0472">Membrane</keyword>
<evidence type="ECO:0000256" key="3">
    <source>
        <dbReference type="ARBA" id="ARBA00022729"/>
    </source>
</evidence>
<dbReference type="Pfam" id="PF00057">
    <property type="entry name" value="Ldl_recept_a"/>
    <property type="match status" value="1"/>
</dbReference>
<dbReference type="InterPro" id="IPR036055">
    <property type="entry name" value="LDL_receptor-like_sf"/>
</dbReference>
<feature type="chain" id="PRO_5013573876" description="MANSC domain-containing protein" evidence="10">
    <location>
        <begin position="27"/>
        <end position="275"/>
    </location>
</feature>
<keyword evidence="4" id="KW-1133">Transmembrane helix</keyword>
<gene>
    <name evidence="12" type="ORF">BSL78_07246</name>
</gene>
<keyword evidence="6 8" id="KW-1015">Disulfide bond</keyword>
<comment type="caution">
    <text evidence="12">The sequence shown here is derived from an EMBL/GenBank/DDBJ whole genome shotgun (WGS) entry which is preliminary data.</text>
</comment>
<dbReference type="AlphaFoldDB" id="A0A2G8L6Q0"/>
<dbReference type="Pfam" id="PF07502">
    <property type="entry name" value="MANEC"/>
    <property type="match status" value="1"/>
</dbReference>
<keyword evidence="7" id="KW-0325">Glycoprotein</keyword>
<evidence type="ECO:0000256" key="9">
    <source>
        <dbReference type="SAM" id="MobiDB-lite"/>
    </source>
</evidence>
<sequence length="275" mass="31009">MANGPIVRVVTATAILAILQIGLADAAYRDDEDFSSPEDDIRDRSYISPSKTCKDKYEIKTKKIIRTEDSLSNEAVFLNAVITENHQDCLRTCCGYEEGTCDTTIYIQGDGGSDENCFLFRCWFDDEQRCLFSSHDGYVISMIGGFENPRFSQNTDETHLVPPEHYNSDPVSVSSEEHDVAISPKKTTISPSTTTKTHFSTPATDVKTYKKQTNAPKRPVDEQVCTSMQYKCPMSRECILKRLLCDKIVDCIDGSDEHDCEPGTVRWCIKVPEYY</sequence>
<dbReference type="PROSITE" id="PS50986">
    <property type="entry name" value="MANSC"/>
    <property type="match status" value="1"/>
</dbReference>
<feature type="compositionally biased region" description="Low complexity" evidence="9">
    <location>
        <begin position="182"/>
        <end position="197"/>
    </location>
</feature>
<dbReference type="OrthoDB" id="10037294at2759"/>
<evidence type="ECO:0000313" key="12">
    <source>
        <dbReference type="EMBL" id="PIK55855.1"/>
    </source>
</evidence>
<dbReference type="PANTHER" id="PTHR46876:SF1">
    <property type="entry name" value="LOW-DENSITY LIPOPROTEIN RECEPTOR-RELATED PROTEIN 11"/>
    <property type="match status" value="1"/>
</dbReference>
<keyword evidence="13" id="KW-1185">Reference proteome</keyword>
<evidence type="ECO:0000256" key="8">
    <source>
        <dbReference type="PROSITE-ProRule" id="PRU00124"/>
    </source>
</evidence>
<evidence type="ECO:0000256" key="7">
    <source>
        <dbReference type="ARBA" id="ARBA00023180"/>
    </source>
</evidence>
<evidence type="ECO:0000256" key="4">
    <source>
        <dbReference type="ARBA" id="ARBA00022989"/>
    </source>
</evidence>
<evidence type="ECO:0000256" key="10">
    <source>
        <dbReference type="SAM" id="SignalP"/>
    </source>
</evidence>
<dbReference type="PROSITE" id="PS50068">
    <property type="entry name" value="LDLRA_2"/>
    <property type="match status" value="1"/>
</dbReference>
<dbReference type="Proteomes" id="UP000230750">
    <property type="component" value="Unassembled WGS sequence"/>
</dbReference>
<dbReference type="Gene3D" id="4.10.400.10">
    <property type="entry name" value="Low-density Lipoprotein Receptor"/>
    <property type="match status" value="1"/>
</dbReference>
<proteinExistence type="predicted"/>
<dbReference type="InterPro" id="IPR023415">
    <property type="entry name" value="LDLR_class-A_CS"/>
</dbReference>
<dbReference type="CDD" id="cd00112">
    <property type="entry name" value="LDLa"/>
    <property type="match status" value="1"/>
</dbReference>
<feature type="signal peptide" evidence="10">
    <location>
        <begin position="1"/>
        <end position="26"/>
    </location>
</feature>
<comment type="subcellular location">
    <subcellularLocation>
        <location evidence="1">Membrane</location>
        <topology evidence="1">Single-pass type I membrane protein</topology>
    </subcellularLocation>
</comment>
<name>A0A2G8L6Q0_STIJA</name>
<evidence type="ECO:0000256" key="1">
    <source>
        <dbReference type="ARBA" id="ARBA00004479"/>
    </source>
</evidence>
<dbReference type="SMART" id="SM00765">
    <property type="entry name" value="MANEC"/>
    <property type="match status" value="1"/>
</dbReference>
<dbReference type="InterPro" id="IPR011106">
    <property type="entry name" value="MANSC_N"/>
</dbReference>
<dbReference type="InterPro" id="IPR002172">
    <property type="entry name" value="LDrepeatLR_classA_rpt"/>
</dbReference>
<comment type="caution">
    <text evidence="8">Lacks conserved residue(s) required for the propagation of feature annotation.</text>
</comment>
<evidence type="ECO:0000313" key="13">
    <source>
        <dbReference type="Proteomes" id="UP000230750"/>
    </source>
</evidence>
<dbReference type="EMBL" id="MRZV01000198">
    <property type="protein sequence ID" value="PIK55855.1"/>
    <property type="molecule type" value="Genomic_DNA"/>
</dbReference>
<dbReference type="PROSITE" id="PS01209">
    <property type="entry name" value="LDLRA_1"/>
    <property type="match status" value="1"/>
</dbReference>
<dbReference type="PANTHER" id="PTHR46876">
    <property type="entry name" value="LOW-DENSITY LIPOPROTEIN RECEPTOR-RELATED PROTEIN 11"/>
    <property type="match status" value="1"/>
</dbReference>